<accession>A0A6C0I4F2</accession>
<name>A0A6C0I4F2_9ZZZZ</name>
<feature type="transmembrane region" description="Helical" evidence="2">
    <location>
        <begin position="28"/>
        <end position="53"/>
    </location>
</feature>
<dbReference type="AlphaFoldDB" id="A0A6C0I4F2"/>
<keyword evidence="2" id="KW-0472">Membrane</keyword>
<reference evidence="3" key="1">
    <citation type="journal article" date="2020" name="Nature">
        <title>Giant virus diversity and host interactions through global metagenomics.</title>
        <authorList>
            <person name="Schulz F."/>
            <person name="Roux S."/>
            <person name="Paez-Espino D."/>
            <person name="Jungbluth S."/>
            <person name="Walsh D.A."/>
            <person name="Denef V.J."/>
            <person name="McMahon K.D."/>
            <person name="Konstantinidis K.T."/>
            <person name="Eloe-Fadrosh E.A."/>
            <person name="Kyrpides N.C."/>
            <person name="Woyke T."/>
        </authorList>
    </citation>
    <scope>NUCLEOTIDE SEQUENCE</scope>
    <source>
        <strain evidence="3">GVMAG-M-3300023184-190</strain>
    </source>
</reference>
<dbReference type="EMBL" id="MN740086">
    <property type="protein sequence ID" value="QHT87275.1"/>
    <property type="molecule type" value="Genomic_DNA"/>
</dbReference>
<feature type="region of interest" description="Disordered" evidence="1">
    <location>
        <begin position="337"/>
        <end position="357"/>
    </location>
</feature>
<keyword evidence="2" id="KW-0812">Transmembrane</keyword>
<protein>
    <submittedName>
        <fullName evidence="3">Uncharacterized protein</fullName>
    </submittedName>
</protein>
<evidence type="ECO:0000256" key="1">
    <source>
        <dbReference type="SAM" id="MobiDB-lite"/>
    </source>
</evidence>
<keyword evidence="2" id="KW-1133">Transmembrane helix</keyword>
<proteinExistence type="predicted"/>
<feature type="region of interest" description="Disordered" evidence="1">
    <location>
        <begin position="512"/>
        <end position="557"/>
    </location>
</feature>
<feature type="compositionally biased region" description="Polar residues" evidence="1">
    <location>
        <begin position="600"/>
        <end position="617"/>
    </location>
</feature>
<organism evidence="3">
    <name type="scientific">viral metagenome</name>
    <dbReference type="NCBI Taxonomy" id="1070528"/>
    <lineage>
        <taxon>unclassified sequences</taxon>
        <taxon>metagenomes</taxon>
        <taxon>organismal metagenomes</taxon>
    </lineage>
</organism>
<evidence type="ECO:0000313" key="3">
    <source>
        <dbReference type="EMBL" id="QHT87275.1"/>
    </source>
</evidence>
<evidence type="ECO:0000256" key="2">
    <source>
        <dbReference type="SAM" id="Phobius"/>
    </source>
</evidence>
<sequence>MLGVTKPKENADQNDVIRKEGYSFFPGIVYMEVTSFTVFIILLSILVISVLLWRKFGKETFINFQFSKQPQDYVWIPQYSSNSAQLTVVKLVDNLFFDTKNGNLIEVNEESNDTTQGNAFPAICSGFGWTDPDPAANGRTFSCSLSMPGVYQEAPGGYCPGNLINVNGNCVTTSTPKTESVINKITITDRSNSTPSVYNFTGNVVATDTKESLIKSITNSSKEFVSVSTSNYATVYIPWHDRTYLHIINTAKKSSIGTFFFEGPSIMSKSMKDLKLSMTDSHIENDINDGTNVTDLYYDPFRRVKQITNSVKFDTINGKLIIQENVSGNKKRLRIFDRDGKERTSSSETTKKRTGMKPEKVPFMSHTFMIESDQLILYIVHEIDTVIAVINFKSGRISYVTVSRFLGSEASKKRTNKKPVSNKKRRSEDYILKTKIIPPIGGACPTCVSSGSSCPSCSSSSSNVTPAPTMMNGTPAIPISATVNSSVSMMNGTPAIPISAKGNSSVSMMNGTSITTRPTMMNGTSITTRPTMMNGTSITTRPTMMNGTSVTTRPTMMNGTSVTPISAKGNSSVTTLNGTSVTPTPTASVISSAPFAMPQPTKSAINQRSSTYGGTNNQPATDQFNYYGALQDKVSSDFLPVTADFSSFGK</sequence>
<feature type="region of interest" description="Disordered" evidence="1">
    <location>
        <begin position="597"/>
        <end position="617"/>
    </location>
</feature>